<evidence type="ECO:0000259" key="23">
    <source>
        <dbReference type="PROSITE" id="PS51007"/>
    </source>
</evidence>
<keyword evidence="14" id="KW-0249">Electron transport</keyword>
<evidence type="ECO:0000256" key="5">
    <source>
        <dbReference type="ARBA" id="ARBA00022448"/>
    </source>
</evidence>
<feature type="domain" description="Cytochrome c" evidence="23">
    <location>
        <begin position="121"/>
        <end position="200"/>
    </location>
</feature>
<feature type="domain" description="Cytochrome c" evidence="23">
    <location>
        <begin position="209"/>
        <end position="290"/>
    </location>
</feature>
<evidence type="ECO:0000256" key="8">
    <source>
        <dbReference type="ARBA" id="ARBA00022617"/>
    </source>
</evidence>
<dbReference type="AlphaFoldDB" id="A0A2S7X3X7"/>
<evidence type="ECO:0000256" key="20">
    <source>
        <dbReference type="ARBA" id="ARBA00029635"/>
    </source>
</evidence>
<keyword evidence="7" id="KW-0997">Cell inner membrane</keyword>
<proteinExistence type="inferred from homology"/>
<dbReference type="EMBL" id="MSCO01000002">
    <property type="protein sequence ID" value="PQJ84893.1"/>
    <property type="molecule type" value="Genomic_DNA"/>
</dbReference>
<comment type="pathway">
    <text evidence="3">Energy metabolism; oxidative phosphorylation.</text>
</comment>
<comment type="caution">
    <text evidence="24">The sequence shown here is derived from an EMBL/GenBank/DDBJ whole genome shotgun (WGS) entry which is preliminary data.</text>
</comment>
<keyword evidence="18" id="KW-0406">Ion transport</keyword>
<comment type="cofactor">
    <cofactor evidence="1">
        <name>heme c</name>
        <dbReference type="ChEBI" id="CHEBI:61717"/>
    </cofactor>
</comment>
<evidence type="ECO:0000256" key="10">
    <source>
        <dbReference type="ARBA" id="ARBA00022692"/>
    </source>
</evidence>
<dbReference type="InterPro" id="IPR004678">
    <property type="entry name" value="Cyt_c_oxidase_cbb3_su3"/>
</dbReference>
<comment type="subcellular location">
    <subcellularLocation>
        <location evidence="2">Cell inner membrane</location>
    </subcellularLocation>
</comment>
<dbReference type="Proteomes" id="UP000239263">
    <property type="component" value="Unassembled WGS sequence"/>
</dbReference>
<reference evidence="24 25" key="1">
    <citation type="submission" date="2016-12" db="EMBL/GenBank/DDBJ databases">
        <title>Diversity of luminous bacteria.</title>
        <authorList>
            <person name="Yoshizawa S."/>
            <person name="Kogure K."/>
        </authorList>
    </citation>
    <scope>NUCLEOTIDE SEQUENCE [LARGE SCALE GENOMIC DNA]</scope>
    <source>
        <strain evidence="24 25">ATCC 33715</strain>
    </source>
</reference>
<protein>
    <recommendedName>
        <fullName evidence="20">Cytochrome c oxidase subunit III</fullName>
    </recommendedName>
</protein>
<dbReference type="Pfam" id="PF13442">
    <property type="entry name" value="Cytochrome_CBB3"/>
    <property type="match status" value="2"/>
</dbReference>
<evidence type="ECO:0000313" key="25">
    <source>
        <dbReference type="Proteomes" id="UP000239263"/>
    </source>
</evidence>
<dbReference type="GO" id="GO:0016491">
    <property type="term" value="F:oxidoreductase activity"/>
    <property type="evidence" value="ECO:0007669"/>
    <property type="project" value="UniProtKB-KW"/>
</dbReference>
<evidence type="ECO:0000256" key="22">
    <source>
        <dbReference type="SAM" id="Phobius"/>
    </source>
</evidence>
<evidence type="ECO:0000256" key="6">
    <source>
        <dbReference type="ARBA" id="ARBA00022475"/>
    </source>
</evidence>
<keyword evidence="15 22" id="KW-1133">Transmembrane helix</keyword>
<dbReference type="InterPro" id="IPR038414">
    <property type="entry name" value="CcoP_N_sf"/>
</dbReference>
<keyword evidence="10 22" id="KW-0812">Transmembrane</keyword>
<evidence type="ECO:0000256" key="14">
    <source>
        <dbReference type="ARBA" id="ARBA00022982"/>
    </source>
</evidence>
<keyword evidence="8 21" id="KW-0349">Heme</keyword>
<keyword evidence="12" id="KW-0677">Repeat</keyword>
<dbReference type="OrthoDB" id="9811281at2"/>
<comment type="similarity">
    <text evidence="4">Belongs to the CcoP / FixP family.</text>
</comment>
<dbReference type="SUPFAM" id="SSF46626">
    <property type="entry name" value="Cytochrome c"/>
    <property type="match status" value="5"/>
</dbReference>
<feature type="transmembrane region" description="Helical" evidence="22">
    <location>
        <begin position="6"/>
        <end position="28"/>
    </location>
</feature>
<dbReference type="GO" id="GO:0005506">
    <property type="term" value="F:iron ion binding"/>
    <property type="evidence" value="ECO:0007669"/>
    <property type="project" value="InterPro"/>
</dbReference>
<dbReference type="UniPathway" id="UPA00705"/>
<dbReference type="Pfam" id="PF14715">
    <property type="entry name" value="FixP_N"/>
    <property type="match status" value="1"/>
</dbReference>
<evidence type="ECO:0000256" key="4">
    <source>
        <dbReference type="ARBA" id="ARBA00006113"/>
    </source>
</evidence>
<dbReference type="GO" id="GO:0009055">
    <property type="term" value="F:electron transfer activity"/>
    <property type="evidence" value="ECO:0007669"/>
    <property type="project" value="InterPro"/>
</dbReference>
<evidence type="ECO:0000256" key="19">
    <source>
        <dbReference type="ARBA" id="ARBA00023136"/>
    </source>
</evidence>
<dbReference type="PANTHER" id="PTHR35008:SF8">
    <property type="entry name" value="ALCOHOL DEHYDROGENASE CYTOCHROME C SUBUNIT"/>
    <property type="match status" value="1"/>
</dbReference>
<sequence>MTGFWNVWVISLTVIFLALMVYVVIKYWRTNHLADKDKTIDSFDDIDENDGPPPRIMFVGYFVAFVCSLVFLFLYPGLGNWQGLLGWQQSDDTVQDHNKSLDEQIAQLGEADLTVLAAEPNIVASGKGLFQTHCAACHRANGQGQKHFPNLIDNVWLYGGSDEAILHSIKKGRYGAMAGWINILPKEDIQNISYYLASLQQRPLNAPSVKIDLGKTAFMKSCIACHGADAKGNQAIGAPNLSDNVWLHGGSIEEIQHTINYGLNNIMPAFEDQLSDNDILALAAFITNQRITYDAKISAIPADEITQGEYLAYAGDCVACHSAEGGEPFAGGLPFVTPFGTVYSTNITPHYTEGIGDYSYEEFKAALYDGKGKHGYLYPAMPYTSYQYVTEEDVKILWDYLQSIPAVSRRNDENSMMFPSNIRLGLLGWNIVFMDRDPLDLTSNIPEGSTKEEADIWARGKYLVAGLGHCSECHTPRNIAQALETDKIFQGNIIDGWNAPDISARELYQDRWDVKSLTDFLHTGHSDKGSAFGGMADVIKNSTSFMTRRDVEAMATYLLTGDENNTIPPNTKQLQPTGFTEQAKQSEMYPLFVSTCGACHGEDGKGRDPIAPTLLNNGIIMHRDPYNTIAVVIRGLEPSYLNEERNFMPMVSFQNILTDAQLSELISFIRNYLGDRTEVVTIEEVKAVREKLQQAGYAGNFHTTPDMYDKRDRNINVE</sequence>
<dbReference type="InterPro" id="IPR051459">
    <property type="entry name" value="Cytochrome_c-type_DH"/>
</dbReference>
<keyword evidence="11 21" id="KW-0479">Metal-binding</keyword>
<keyword evidence="9" id="KW-0679">Respiratory chain</keyword>
<dbReference type="InterPro" id="IPR009056">
    <property type="entry name" value="Cyt_c-like_dom"/>
</dbReference>
<keyword evidence="17 21" id="KW-0408">Iron</keyword>
<evidence type="ECO:0000256" key="2">
    <source>
        <dbReference type="ARBA" id="ARBA00004533"/>
    </source>
</evidence>
<keyword evidence="5" id="KW-0813">Transport</keyword>
<dbReference type="PANTHER" id="PTHR35008">
    <property type="entry name" value="BLL4482 PROTEIN-RELATED"/>
    <property type="match status" value="1"/>
</dbReference>
<feature type="domain" description="Cytochrome c" evidence="23">
    <location>
        <begin position="303"/>
        <end position="405"/>
    </location>
</feature>
<dbReference type="GO" id="GO:0020037">
    <property type="term" value="F:heme binding"/>
    <property type="evidence" value="ECO:0007669"/>
    <property type="project" value="InterPro"/>
</dbReference>
<dbReference type="RefSeq" id="WP_105056273.1">
    <property type="nucleotide sequence ID" value="NZ_CAWNRT010000002.1"/>
</dbReference>
<feature type="domain" description="Cytochrome c" evidence="23">
    <location>
        <begin position="583"/>
        <end position="673"/>
    </location>
</feature>
<dbReference type="GO" id="GO:1902600">
    <property type="term" value="P:proton transmembrane transport"/>
    <property type="evidence" value="ECO:0007669"/>
    <property type="project" value="UniProtKB-KW"/>
</dbReference>
<feature type="transmembrane region" description="Helical" evidence="22">
    <location>
        <begin position="56"/>
        <end position="75"/>
    </location>
</feature>
<dbReference type="PRINTS" id="PR00605">
    <property type="entry name" value="CYTCHROMECIC"/>
</dbReference>
<dbReference type="InterPro" id="IPR008168">
    <property type="entry name" value="Cyt_C_IC"/>
</dbReference>
<gene>
    <name evidence="24" type="ORF">BTO22_15510</name>
</gene>
<dbReference type="Pfam" id="PF00034">
    <property type="entry name" value="Cytochrom_C"/>
    <property type="match status" value="2"/>
</dbReference>
<keyword evidence="19 22" id="KW-0472">Membrane</keyword>
<evidence type="ECO:0000256" key="12">
    <source>
        <dbReference type="ARBA" id="ARBA00022737"/>
    </source>
</evidence>
<evidence type="ECO:0000256" key="17">
    <source>
        <dbReference type="ARBA" id="ARBA00023004"/>
    </source>
</evidence>
<dbReference type="InterPro" id="IPR032858">
    <property type="entry name" value="CcoP_N"/>
</dbReference>
<name>A0A2S7X3X7_9GAMM</name>
<evidence type="ECO:0000256" key="7">
    <source>
        <dbReference type="ARBA" id="ARBA00022519"/>
    </source>
</evidence>
<dbReference type="GO" id="GO:0006119">
    <property type="term" value="P:oxidative phosphorylation"/>
    <property type="evidence" value="ECO:0007669"/>
    <property type="project" value="UniProtKB-UniPathway"/>
</dbReference>
<evidence type="ECO:0000256" key="1">
    <source>
        <dbReference type="ARBA" id="ARBA00001926"/>
    </source>
</evidence>
<evidence type="ECO:0000256" key="21">
    <source>
        <dbReference type="PROSITE-ProRule" id="PRU00433"/>
    </source>
</evidence>
<evidence type="ECO:0000256" key="3">
    <source>
        <dbReference type="ARBA" id="ARBA00004673"/>
    </source>
</evidence>
<keyword evidence="16" id="KW-0560">Oxidoreductase</keyword>
<evidence type="ECO:0000256" key="18">
    <source>
        <dbReference type="ARBA" id="ARBA00023065"/>
    </source>
</evidence>
<keyword evidence="6" id="KW-1003">Cell membrane</keyword>
<evidence type="ECO:0000256" key="15">
    <source>
        <dbReference type="ARBA" id="ARBA00022989"/>
    </source>
</evidence>
<dbReference type="GO" id="GO:0005886">
    <property type="term" value="C:plasma membrane"/>
    <property type="evidence" value="ECO:0007669"/>
    <property type="project" value="UniProtKB-SubCell"/>
</dbReference>
<dbReference type="Gene3D" id="1.10.760.10">
    <property type="entry name" value="Cytochrome c-like domain"/>
    <property type="match status" value="4"/>
</dbReference>
<evidence type="ECO:0000256" key="16">
    <source>
        <dbReference type="ARBA" id="ARBA00023002"/>
    </source>
</evidence>
<evidence type="ECO:0000313" key="24">
    <source>
        <dbReference type="EMBL" id="PQJ84893.1"/>
    </source>
</evidence>
<dbReference type="PROSITE" id="PS51007">
    <property type="entry name" value="CYTC"/>
    <property type="match status" value="5"/>
</dbReference>
<evidence type="ECO:0000256" key="11">
    <source>
        <dbReference type="ARBA" id="ARBA00022723"/>
    </source>
</evidence>
<keyword evidence="13" id="KW-0375">Hydrogen ion transport</keyword>
<dbReference type="InterPro" id="IPR036909">
    <property type="entry name" value="Cyt_c-like_dom_sf"/>
</dbReference>
<organism evidence="24 25">
    <name type="scientific">Aliivibrio sifiae</name>
    <dbReference type="NCBI Taxonomy" id="566293"/>
    <lineage>
        <taxon>Bacteria</taxon>
        <taxon>Pseudomonadati</taxon>
        <taxon>Pseudomonadota</taxon>
        <taxon>Gammaproteobacteria</taxon>
        <taxon>Vibrionales</taxon>
        <taxon>Vibrionaceae</taxon>
        <taxon>Aliivibrio</taxon>
    </lineage>
</organism>
<evidence type="ECO:0000256" key="13">
    <source>
        <dbReference type="ARBA" id="ARBA00022781"/>
    </source>
</evidence>
<evidence type="ECO:0000256" key="9">
    <source>
        <dbReference type="ARBA" id="ARBA00022660"/>
    </source>
</evidence>
<accession>A0A2S7X3X7</accession>
<dbReference type="Gene3D" id="6.10.280.130">
    <property type="match status" value="1"/>
</dbReference>
<dbReference type="NCBIfam" id="TIGR00782">
    <property type="entry name" value="ccoP"/>
    <property type="match status" value="1"/>
</dbReference>
<feature type="domain" description="Cytochrome c" evidence="23">
    <location>
        <begin position="455"/>
        <end position="562"/>
    </location>
</feature>